<evidence type="ECO:0000313" key="2">
    <source>
        <dbReference type="EMBL" id="EQA36829.1"/>
    </source>
</evidence>
<dbReference type="EMBL" id="AHMM02000017">
    <property type="protein sequence ID" value="EQA36829.1"/>
    <property type="molecule type" value="Genomic_DNA"/>
</dbReference>
<keyword evidence="1" id="KW-0812">Transmembrane</keyword>
<proteinExistence type="predicted"/>
<feature type="transmembrane region" description="Helical" evidence="1">
    <location>
        <begin position="21"/>
        <end position="41"/>
    </location>
</feature>
<protein>
    <submittedName>
        <fullName evidence="2">Uncharacterized protein</fullName>
    </submittedName>
</protein>
<dbReference type="AlphaFoldDB" id="V6HVE6"/>
<organism evidence="2 3">
    <name type="scientific">Leptospira inadai serovar Lyme str. 10</name>
    <dbReference type="NCBI Taxonomy" id="1049790"/>
    <lineage>
        <taxon>Bacteria</taxon>
        <taxon>Pseudomonadati</taxon>
        <taxon>Spirochaetota</taxon>
        <taxon>Spirochaetia</taxon>
        <taxon>Leptospirales</taxon>
        <taxon>Leptospiraceae</taxon>
        <taxon>Leptospira</taxon>
    </lineage>
</organism>
<comment type="caution">
    <text evidence="2">The sequence shown here is derived from an EMBL/GenBank/DDBJ whole genome shotgun (WGS) entry which is preliminary data.</text>
</comment>
<dbReference type="STRING" id="1049790.LEP1GSC047_2905"/>
<keyword evidence="1" id="KW-0472">Membrane</keyword>
<name>V6HVE6_9LEPT</name>
<reference evidence="2 3" key="1">
    <citation type="submission" date="2013-05" db="EMBL/GenBank/DDBJ databases">
        <authorList>
            <person name="Harkins D.M."/>
            <person name="Durkin A.S."/>
            <person name="Brinkac L.M."/>
            <person name="Haft D.H."/>
            <person name="Selengut J.D."/>
            <person name="Sanka R."/>
            <person name="DePew J."/>
            <person name="Purushe J."/>
            <person name="Hartskeerl R.A."/>
            <person name="Ahmed A."/>
            <person name="van der Linden H."/>
            <person name="Goris M.G.A."/>
            <person name="Vinetz J.M."/>
            <person name="Sutton G.G."/>
            <person name="Nierman W.C."/>
            <person name="Fouts D.E."/>
        </authorList>
    </citation>
    <scope>NUCLEOTIDE SEQUENCE [LARGE SCALE GENOMIC DNA]</scope>
    <source>
        <strain evidence="2 3">10</strain>
    </source>
</reference>
<evidence type="ECO:0000313" key="3">
    <source>
        <dbReference type="Proteomes" id="UP000018719"/>
    </source>
</evidence>
<sequence>MDIPRSNIFFHGSMIRNLRSRVVAIFLWLRLSVILIFRNIYSNKLFWANPGFLFRKIGKENDLFRIMALCITFSLICECSGRKVLGHFDQLTIGSEFLEPKTIASKERIKTETCDKVFLNAFQVGIYGAKANVIREALRKEMERDSSIVAFTDIHFQHSDGCWKIEYTPERRFR</sequence>
<keyword evidence="1" id="KW-1133">Transmembrane helix</keyword>
<gene>
    <name evidence="2" type="ORF">LEP1GSC047_2905</name>
</gene>
<accession>V6HVE6</accession>
<dbReference type="Proteomes" id="UP000018719">
    <property type="component" value="Unassembled WGS sequence"/>
</dbReference>
<evidence type="ECO:0000256" key="1">
    <source>
        <dbReference type="SAM" id="Phobius"/>
    </source>
</evidence>